<evidence type="ECO:0000313" key="1">
    <source>
        <dbReference type="EMBL" id="CAD5924910.1"/>
    </source>
</evidence>
<keyword evidence="2" id="KW-1185">Reference proteome</keyword>
<sequence>MKPVYFKDGNYIYECKSSPEQQGGALNNKSLRIWTEDVKKLLEEQQPTAFRYIFPVNRVDSSNRIILEKLKKDCSHVDIQYYDCDSVDNLIKALEKVKSLSGLVEYINQARK</sequence>
<protein>
    <submittedName>
        <fullName evidence="1">Uncharacterized protein</fullName>
    </submittedName>
</protein>
<dbReference type="KEGG" id="ppsu:NO713_00906"/>
<evidence type="ECO:0000313" key="2">
    <source>
        <dbReference type="Proteomes" id="UP001153719"/>
    </source>
</evidence>
<proteinExistence type="predicted"/>
<accession>A0A9W4CG49</accession>
<organism evidence="1 2">
    <name type="scientific">Planktothrix pseudagardhii</name>
    <dbReference type="NCBI Taxonomy" id="132604"/>
    <lineage>
        <taxon>Bacteria</taxon>
        <taxon>Bacillati</taxon>
        <taxon>Cyanobacteriota</taxon>
        <taxon>Cyanophyceae</taxon>
        <taxon>Oscillatoriophycideae</taxon>
        <taxon>Oscillatoriales</taxon>
        <taxon>Microcoleaceae</taxon>
        <taxon>Planktothrix</taxon>
    </lineage>
</organism>
<dbReference type="EMBL" id="LR882967">
    <property type="protein sequence ID" value="CAD5924910.1"/>
    <property type="molecule type" value="Genomic_DNA"/>
</dbReference>
<dbReference type="AlphaFoldDB" id="A0A9W4CG49"/>
<dbReference type="Proteomes" id="UP001153719">
    <property type="component" value="Chromosome"/>
</dbReference>
<name>A0A9W4CG49_9CYAN</name>
<reference evidence="1" key="1">
    <citation type="submission" date="2020-09" db="EMBL/GenBank/DDBJ databases">
        <authorList>
            <person name="Blom J."/>
        </authorList>
    </citation>
    <scope>NUCLEOTIDE SEQUENCE</scope>
    <source>
        <strain evidence="1">No.713</strain>
    </source>
</reference>
<gene>
    <name evidence="1" type="ORF">NO713_00906</name>
</gene>
<dbReference type="RefSeq" id="WP_254173077.1">
    <property type="nucleotide sequence ID" value="NZ_LR882967.1"/>
</dbReference>